<comment type="similarity">
    <text evidence="1 4">Belongs to the glycosyl hydrolase 1 family.</text>
</comment>
<dbReference type="RefSeq" id="WP_115558444.1">
    <property type="nucleotide sequence ID" value="NZ_CP031376.1"/>
</dbReference>
<evidence type="ECO:0000256" key="2">
    <source>
        <dbReference type="ARBA" id="ARBA00022801"/>
    </source>
</evidence>
<dbReference type="PANTHER" id="PTHR10353:SF136">
    <property type="entry name" value="ARYL-PHOSPHO-BETA-D-GLUCOSIDASE BGLC"/>
    <property type="match status" value="1"/>
</dbReference>
<accession>A0A345Z4M0</accession>
<name>A0A345Z4M0_9MOLU</name>
<dbReference type="SUPFAM" id="SSF51445">
    <property type="entry name" value="(Trans)glycosidases"/>
    <property type="match status" value="1"/>
</dbReference>
<evidence type="ECO:0000313" key="5">
    <source>
        <dbReference type="EMBL" id="AXK51549.1"/>
    </source>
</evidence>
<dbReference type="InterPro" id="IPR001360">
    <property type="entry name" value="Glyco_hydro_1"/>
</dbReference>
<organism evidence="5 6">
    <name type="scientific">Spiroplasma alleghenense</name>
    <dbReference type="NCBI Taxonomy" id="216931"/>
    <lineage>
        <taxon>Bacteria</taxon>
        <taxon>Bacillati</taxon>
        <taxon>Mycoplasmatota</taxon>
        <taxon>Mollicutes</taxon>
        <taxon>Entomoplasmatales</taxon>
        <taxon>Spiroplasmataceae</taxon>
        <taxon>Spiroplasma</taxon>
    </lineage>
</organism>
<dbReference type="Gene3D" id="3.20.20.80">
    <property type="entry name" value="Glycosidases"/>
    <property type="match status" value="1"/>
</dbReference>
<reference evidence="5 6" key="1">
    <citation type="submission" date="2018-07" db="EMBL/GenBank/DDBJ databases">
        <title>Complete genome sequence of Spiroplasma alleghenense PLHS-1 (ATCC 51752).</title>
        <authorList>
            <person name="Chou L."/>
            <person name="Lee T.-Y."/>
            <person name="Tsai Y.-M."/>
            <person name="Kuo C.-H."/>
        </authorList>
    </citation>
    <scope>NUCLEOTIDE SEQUENCE [LARGE SCALE GENOMIC DNA]</scope>
    <source>
        <strain evidence="5 6">PLHS-1</strain>
    </source>
</reference>
<keyword evidence="3" id="KW-0326">Glycosidase</keyword>
<dbReference type="GO" id="GO:0008422">
    <property type="term" value="F:beta-glucosidase activity"/>
    <property type="evidence" value="ECO:0007669"/>
    <property type="project" value="TreeGrafter"/>
</dbReference>
<dbReference type="InterPro" id="IPR017853">
    <property type="entry name" value="GH"/>
</dbReference>
<evidence type="ECO:0000256" key="1">
    <source>
        <dbReference type="ARBA" id="ARBA00010838"/>
    </source>
</evidence>
<dbReference type="OrthoDB" id="391810at2"/>
<gene>
    <name evidence="5" type="primary">bglA</name>
    <name evidence="5" type="ORF">SALLE_v1c08790</name>
</gene>
<dbReference type="InterPro" id="IPR033132">
    <property type="entry name" value="GH_1_N_CS"/>
</dbReference>
<dbReference type="PANTHER" id="PTHR10353">
    <property type="entry name" value="GLYCOSYL HYDROLASE"/>
    <property type="match status" value="1"/>
</dbReference>
<dbReference type="GO" id="GO:0016052">
    <property type="term" value="P:carbohydrate catabolic process"/>
    <property type="evidence" value="ECO:0007669"/>
    <property type="project" value="TreeGrafter"/>
</dbReference>
<dbReference type="PROSITE" id="PS00653">
    <property type="entry name" value="GLYCOSYL_HYDROL_F1_2"/>
    <property type="match status" value="1"/>
</dbReference>
<keyword evidence="6" id="KW-1185">Reference proteome</keyword>
<dbReference type="Proteomes" id="UP000254792">
    <property type="component" value="Chromosome"/>
</dbReference>
<dbReference type="EMBL" id="CP031376">
    <property type="protein sequence ID" value="AXK51549.1"/>
    <property type="molecule type" value="Genomic_DNA"/>
</dbReference>
<dbReference type="KEGG" id="salx:SALLE_v1c08790"/>
<dbReference type="FunFam" id="3.20.20.80:FF:000004">
    <property type="entry name" value="Beta-glucosidase 6-phospho-beta-glucosidase"/>
    <property type="match status" value="1"/>
</dbReference>
<protein>
    <submittedName>
        <fullName evidence="5">6-phospho-beta-glucosidase</fullName>
    </submittedName>
</protein>
<evidence type="ECO:0000256" key="4">
    <source>
        <dbReference type="RuleBase" id="RU003690"/>
    </source>
</evidence>
<sequence>MFKLENYPKGFLWGASTSAFQVEGASNKDGKGVSVVDLANHGKEYCDFSIASDFYHNYKEDIKLFSQLGMKSYRFSISWTRIYPQGNGEINQKGIDYYNDLINELVKYKIEPIVTIYHFDLPWALEEQGGWANRKLMLEAFTNYAKTLFENFGDRVKYWLTINEQNILTMVNMIGLFVPGVKKSPQLCYQESHVMTLAQALVIKMYHKDFKNQKGKIGPAPNIAMAYPASAKPEDVLAASNANVMRNWMYTDVCVNGKYNPIALSYFKQANIDIDFQTGDDEILENGKPDFIAFNYYSTFTVKAAEPNFEYQKNNGLDQQTGFDVPGMFVSVKNENLKANEYGWEIDPIGFRTTLRELYSRYLLPVMITENGIGVREELNQNNTVEDDYRIDYYKNHLLEMRKAITDGVEIISYNPWTAIDLVSSHQGFQKRYGFIYVNRDEHDLKDMKRYCKKSFYWYQDVIKNNGNSIK</sequence>
<evidence type="ECO:0000313" key="6">
    <source>
        <dbReference type="Proteomes" id="UP000254792"/>
    </source>
</evidence>
<evidence type="ECO:0000256" key="3">
    <source>
        <dbReference type="ARBA" id="ARBA00023295"/>
    </source>
</evidence>
<proteinExistence type="inferred from homology"/>
<dbReference type="GO" id="GO:0005829">
    <property type="term" value="C:cytosol"/>
    <property type="evidence" value="ECO:0007669"/>
    <property type="project" value="TreeGrafter"/>
</dbReference>
<dbReference type="AlphaFoldDB" id="A0A345Z4M0"/>
<dbReference type="Pfam" id="PF00232">
    <property type="entry name" value="Glyco_hydro_1"/>
    <property type="match status" value="1"/>
</dbReference>
<keyword evidence="2" id="KW-0378">Hydrolase</keyword>
<dbReference type="PRINTS" id="PR00131">
    <property type="entry name" value="GLHYDRLASE1"/>
</dbReference>